<comment type="caution">
    <text evidence="3">The sequence shown here is derived from an EMBL/GenBank/DDBJ whole genome shotgun (WGS) entry which is preliminary data.</text>
</comment>
<dbReference type="OMA" id="CETHANA"/>
<feature type="signal peptide" evidence="2">
    <location>
        <begin position="1"/>
        <end position="24"/>
    </location>
</feature>
<dbReference type="EMBL" id="LJIJ01001034">
    <property type="protein sequence ID" value="ODM93264.1"/>
    <property type="molecule type" value="Genomic_DNA"/>
</dbReference>
<protein>
    <submittedName>
        <fullName evidence="3">Uncharacterized protein</fullName>
    </submittedName>
</protein>
<dbReference type="AlphaFoldDB" id="A0A1D2MKB7"/>
<evidence type="ECO:0000256" key="2">
    <source>
        <dbReference type="SAM" id="SignalP"/>
    </source>
</evidence>
<sequence length="339" mass="38954">MFNTPLYAWSRVVPILLLWNQVQCDFEVCNPGVSTTVYKFMQRNCPFGVLFNHPVISNCLSSTNEPEHFVADLCDESGFEINENDKPYKIQLAFSMNDEAVDIANSCASDGEPTEKCTGATLIEATELILTEPPRDEDDEDPDLTPEEIARQNDPLVKDQTERLFKFMFGLSDNADDEGPNMRLVKILEQSFKIVGKFCETKYVSLDFGEDILRAFLFLVREADISRIIDVPVSEYEEIKEVLDMCENMSPPPFEFKGRSCKTYSHVHAFEKSGQSMRFVRDEFSFQWGKHDIPVDATWGVLSFVHGLCYGTFKIHLNLHHLFQRVVEKLFTPEIVNRW</sequence>
<name>A0A1D2MKB7_ORCCI</name>
<keyword evidence="4" id="KW-1185">Reference proteome</keyword>
<evidence type="ECO:0000313" key="3">
    <source>
        <dbReference type="EMBL" id="ODM93264.1"/>
    </source>
</evidence>
<feature type="compositionally biased region" description="Acidic residues" evidence="1">
    <location>
        <begin position="135"/>
        <end position="146"/>
    </location>
</feature>
<feature type="region of interest" description="Disordered" evidence="1">
    <location>
        <begin position="131"/>
        <end position="153"/>
    </location>
</feature>
<dbReference type="Proteomes" id="UP000094527">
    <property type="component" value="Unassembled WGS sequence"/>
</dbReference>
<proteinExistence type="predicted"/>
<organism evidence="3 4">
    <name type="scientific">Orchesella cincta</name>
    <name type="common">Springtail</name>
    <name type="synonym">Podura cincta</name>
    <dbReference type="NCBI Taxonomy" id="48709"/>
    <lineage>
        <taxon>Eukaryota</taxon>
        <taxon>Metazoa</taxon>
        <taxon>Ecdysozoa</taxon>
        <taxon>Arthropoda</taxon>
        <taxon>Hexapoda</taxon>
        <taxon>Collembola</taxon>
        <taxon>Entomobryomorpha</taxon>
        <taxon>Entomobryoidea</taxon>
        <taxon>Orchesellidae</taxon>
        <taxon>Orchesellinae</taxon>
        <taxon>Orchesella</taxon>
    </lineage>
</organism>
<evidence type="ECO:0000313" key="4">
    <source>
        <dbReference type="Proteomes" id="UP000094527"/>
    </source>
</evidence>
<feature type="chain" id="PRO_5008904168" evidence="2">
    <location>
        <begin position="25"/>
        <end position="339"/>
    </location>
</feature>
<evidence type="ECO:0000256" key="1">
    <source>
        <dbReference type="SAM" id="MobiDB-lite"/>
    </source>
</evidence>
<gene>
    <name evidence="3" type="ORF">Ocin01_13418</name>
</gene>
<keyword evidence="2" id="KW-0732">Signal</keyword>
<accession>A0A1D2MKB7</accession>
<dbReference type="OrthoDB" id="8251567at2759"/>
<reference evidence="3 4" key="1">
    <citation type="journal article" date="2016" name="Genome Biol. Evol.">
        <title>Gene Family Evolution Reflects Adaptation to Soil Environmental Stressors in the Genome of the Collembolan Orchesella cincta.</title>
        <authorList>
            <person name="Faddeeva-Vakhrusheva A."/>
            <person name="Derks M.F."/>
            <person name="Anvar S.Y."/>
            <person name="Agamennone V."/>
            <person name="Suring W."/>
            <person name="Smit S."/>
            <person name="van Straalen N.M."/>
            <person name="Roelofs D."/>
        </authorList>
    </citation>
    <scope>NUCLEOTIDE SEQUENCE [LARGE SCALE GENOMIC DNA]</scope>
    <source>
        <tissue evidence="3">Mixed pool</tissue>
    </source>
</reference>